<dbReference type="Gene3D" id="1.10.10.160">
    <property type="match status" value="1"/>
</dbReference>
<feature type="domain" description="UvrD-like helicase ATP-binding" evidence="13">
    <location>
        <begin position="88"/>
        <end position="393"/>
    </location>
</feature>
<dbReference type="InterPro" id="IPR000212">
    <property type="entry name" value="DNA_helicase_UvrD/REP"/>
</dbReference>
<comment type="catalytic activity">
    <reaction evidence="8">
        <text>Couples ATP hydrolysis with the unwinding of duplex DNA by translocating in the 3'-5' direction.</text>
        <dbReference type="EC" id="5.6.2.4"/>
    </reaction>
</comment>
<evidence type="ECO:0000256" key="2">
    <source>
        <dbReference type="ARBA" id="ARBA00022741"/>
    </source>
</evidence>
<accession>A0A061H9S3</accession>
<dbReference type="RefSeq" id="XP_007879289.1">
    <property type="nucleotide sequence ID" value="XM_007881098.1"/>
</dbReference>
<feature type="compositionally biased region" description="Basic and acidic residues" evidence="12">
    <location>
        <begin position="659"/>
        <end position="675"/>
    </location>
</feature>
<evidence type="ECO:0000259" key="13">
    <source>
        <dbReference type="PROSITE" id="PS51198"/>
    </source>
</evidence>
<evidence type="ECO:0000256" key="8">
    <source>
        <dbReference type="ARBA" id="ARBA00034617"/>
    </source>
</evidence>
<keyword evidence="4 11" id="KW-0347">Helicase</keyword>
<evidence type="ECO:0000256" key="6">
    <source>
        <dbReference type="ARBA" id="ARBA00023125"/>
    </source>
</evidence>
<dbReference type="Gene3D" id="3.40.50.300">
    <property type="entry name" value="P-loop containing nucleotide triphosphate hydrolases"/>
    <property type="match status" value="3"/>
</dbReference>
<feature type="compositionally biased region" description="Low complexity" evidence="12">
    <location>
        <begin position="1223"/>
        <end position="1239"/>
    </location>
</feature>
<evidence type="ECO:0000259" key="14">
    <source>
        <dbReference type="PROSITE" id="PS51217"/>
    </source>
</evidence>
<feature type="compositionally biased region" description="Basic and acidic residues" evidence="12">
    <location>
        <begin position="966"/>
        <end position="975"/>
    </location>
</feature>
<feature type="region of interest" description="Disordered" evidence="12">
    <location>
        <begin position="247"/>
        <end position="268"/>
    </location>
</feature>
<dbReference type="Pfam" id="PF00580">
    <property type="entry name" value="UvrD-helicase"/>
    <property type="match status" value="1"/>
</dbReference>
<feature type="compositionally biased region" description="Basic and acidic residues" evidence="12">
    <location>
        <begin position="694"/>
        <end position="704"/>
    </location>
</feature>
<dbReference type="InterPro" id="IPR014016">
    <property type="entry name" value="UvrD-like_ATP-bd"/>
</dbReference>
<dbReference type="InterPro" id="IPR013986">
    <property type="entry name" value="DExx_box_DNA_helicase_dom_sf"/>
</dbReference>
<feature type="region of interest" description="Disordered" evidence="12">
    <location>
        <begin position="1108"/>
        <end position="1197"/>
    </location>
</feature>
<feature type="binding site" evidence="11">
    <location>
        <begin position="109"/>
        <end position="116"/>
    </location>
    <ligand>
        <name>ATP</name>
        <dbReference type="ChEBI" id="CHEBI:30616"/>
    </ligand>
</feature>
<feature type="compositionally biased region" description="Polar residues" evidence="12">
    <location>
        <begin position="677"/>
        <end position="693"/>
    </location>
</feature>
<feature type="region of interest" description="Disordered" evidence="12">
    <location>
        <begin position="647"/>
        <end position="772"/>
    </location>
</feature>
<dbReference type="SUPFAM" id="SSF52540">
    <property type="entry name" value="P-loop containing nucleoside triphosphate hydrolases"/>
    <property type="match status" value="2"/>
</dbReference>
<feature type="compositionally biased region" description="Low complexity" evidence="12">
    <location>
        <begin position="35"/>
        <end position="47"/>
    </location>
</feature>
<dbReference type="GO" id="GO:0003677">
    <property type="term" value="F:DNA binding"/>
    <property type="evidence" value="ECO:0007669"/>
    <property type="project" value="UniProtKB-KW"/>
</dbReference>
<proteinExistence type="inferred from homology"/>
<dbReference type="HOGENOM" id="CLU_004585_4_3_1"/>
<dbReference type="Gene3D" id="1.10.486.10">
    <property type="entry name" value="PCRA, domain 4"/>
    <property type="match status" value="1"/>
</dbReference>
<name>A0A061H9S3_9BASI</name>
<dbReference type="Proteomes" id="UP000053664">
    <property type="component" value="Unassembled WGS sequence"/>
</dbReference>
<comment type="similarity">
    <text evidence="1">Belongs to the helicase family. UvrD subfamily.</text>
</comment>
<feature type="region of interest" description="Disordered" evidence="12">
    <location>
        <begin position="1"/>
        <end position="52"/>
    </location>
</feature>
<feature type="domain" description="UvrD-like helicase C-terminal" evidence="14">
    <location>
        <begin position="394"/>
        <end position="665"/>
    </location>
</feature>
<evidence type="ECO:0000313" key="16">
    <source>
        <dbReference type="Proteomes" id="UP000053664"/>
    </source>
</evidence>
<dbReference type="GO" id="GO:0005524">
    <property type="term" value="F:ATP binding"/>
    <property type="evidence" value="ECO:0007669"/>
    <property type="project" value="UniProtKB-UniRule"/>
</dbReference>
<feature type="compositionally biased region" description="Low complexity" evidence="12">
    <location>
        <begin position="252"/>
        <end position="264"/>
    </location>
</feature>
<feature type="compositionally biased region" description="Gly residues" evidence="12">
    <location>
        <begin position="977"/>
        <end position="987"/>
    </location>
</feature>
<feature type="compositionally biased region" description="Basic residues" evidence="12">
    <location>
        <begin position="728"/>
        <end position="737"/>
    </location>
</feature>
<sequence>MLKPDPGAADGADADTSTSAVPAAQAPKMEQGNGAAAVASAAPAAAAGSTDHGEGAAADAAAAAAAGADTSSAVPFNKRPQRNTYLASLSPSQLKAATHPPLHSLQILAGPGSGKTRVLTSRVAWLILDPGNNINPENIVVVTFTNKAANEMKSRLTALIGPARTANLVIGTFHATCAKYLRKYGQLIELSNNFTIVDADESKKLFKLIIKPMEKDLKEQGIFFKPEDAMSEVSKAKAKDIDPQRYREEALKSSASSSQQQKQAPGQNFRTRFSSDFKRIMADIYLRYQEQLREANALDFDDLLVYGVRLFRQNPQIARRIEHVLVDEFQDTNTAQYMLMSLMAAHCQSISVVGDPDQSIYGWRSAEVGNLKKMCLEFKGTEQVRLEENYRSTGAILEASLKVVQQDRARVEKGLHTSHPRGPPVTLRFNSNAPKEAWFIASEIKRIVAHSGGLLNYNDFAVLLRFNALSRAIEAEFQTQGIMSRMVGGHKFFDRMEIKDILGYLSLADNPGFTPAFVRVVNVPKRGIGENKIGDLRAQAHRLNLKPMEVAERLVSGRLKVAGIGPVVKKGLGELVAAVVELREMAKQRKPVSQLIEALLKRIDYETYLRREPDFDSRWENVKELISFATMLEQSNEKTAAAMLRRYEDGEDETEDEEAYHRDDGDFVDPDHYDTESLMTATPSTKAPSQPSQPEKRALKREPESEVIDLISSDEEDKGKRTSPRQPDKKRAKKARKTFGEAMLDRSSGSPAKATKKEEEPDPADGGDGSAFAVDIDVEDDDDDDEDEEDKTPLRVFLEASILATDTTEAEDDDGKAKPKVTISTCHAAKGLEWPVVFVPAVEEGTYPSFRCEQPHEVDEECRLLYVAMTRAEAMLYLSYCSLRMAGGETRDKVLSHFISSIAKREAGGSATDAKAVPFCTARPELDSAAVDAIVKVTGRPKPEPSACNDSIRQFERTKLAQELTRVDRAEELERSGGVGSGGYGGYGSGGRSSSGGFVSGGGGSLGRFSGGGSFAPSSSLGKFSNGNLGSSGPYSASSSSWSNGSSGAGNAAMRQNLGFSRPTIGSFSTVLDDYDDDDEVGANIKPTTGGGGSTYATYSGLQVGGGMGRSGSGSTLGGGLMKRPLMPPSMQARQKAERERVQPPPPPRFTDEVRLKARPEDAIEAASGRTDGMAPRRRADLESFQQAHSSSMSSLLDLLPASADEAATMADNFAQGSGGGSSSSSSATTNGGTSTANGISAGLGNGKRRLGMGMARRPTKGKR</sequence>
<dbReference type="GO" id="GO:0000725">
    <property type="term" value="P:recombinational repair"/>
    <property type="evidence" value="ECO:0007669"/>
    <property type="project" value="TreeGrafter"/>
</dbReference>
<dbReference type="EMBL" id="KE361633">
    <property type="protein sequence ID" value="EPQ28775.1"/>
    <property type="molecule type" value="Genomic_DNA"/>
</dbReference>
<keyword evidence="3 11" id="KW-0378">Hydrolase</keyword>
<feature type="compositionally biased region" description="Basic and acidic residues" evidence="12">
    <location>
        <begin position="1150"/>
        <end position="1162"/>
    </location>
</feature>
<feature type="compositionally biased region" description="Low complexity" evidence="12">
    <location>
        <begin position="1"/>
        <end position="20"/>
    </location>
</feature>
<dbReference type="InterPro" id="IPR027417">
    <property type="entry name" value="P-loop_NTPase"/>
</dbReference>
<keyword evidence="6" id="KW-0238">DNA-binding</keyword>
<dbReference type="AlphaFoldDB" id="A0A061H9S3"/>
<feature type="region of interest" description="Disordered" evidence="12">
    <location>
        <begin position="1030"/>
        <end position="1050"/>
    </location>
</feature>
<dbReference type="PANTHER" id="PTHR11070:SF2">
    <property type="entry name" value="ATP-DEPENDENT DNA HELICASE SRS2"/>
    <property type="match status" value="1"/>
</dbReference>
<evidence type="ECO:0000256" key="9">
    <source>
        <dbReference type="ARBA" id="ARBA00034808"/>
    </source>
</evidence>
<evidence type="ECO:0000313" key="15">
    <source>
        <dbReference type="EMBL" id="EPQ28775.1"/>
    </source>
</evidence>
<dbReference type="OrthoDB" id="1470711at2759"/>
<dbReference type="GO" id="GO:0016787">
    <property type="term" value="F:hydrolase activity"/>
    <property type="evidence" value="ECO:0007669"/>
    <property type="project" value="UniProtKB-UniRule"/>
</dbReference>
<feature type="compositionally biased region" description="Low complexity" evidence="12">
    <location>
        <begin position="1031"/>
        <end position="1050"/>
    </location>
</feature>
<dbReference type="GeneID" id="19317687"/>
<dbReference type="CDD" id="cd17932">
    <property type="entry name" value="DEXQc_UvrD"/>
    <property type="match status" value="1"/>
</dbReference>
<dbReference type="InterPro" id="IPR014017">
    <property type="entry name" value="DNA_helicase_UvrD-like_C"/>
</dbReference>
<dbReference type="EC" id="5.6.2.4" evidence="9"/>
<gene>
    <name evidence="15" type="ORF">PFL1_03578</name>
</gene>
<evidence type="ECO:0000256" key="3">
    <source>
        <dbReference type="ARBA" id="ARBA00022801"/>
    </source>
</evidence>
<keyword evidence="5 11" id="KW-0067">ATP-binding</keyword>
<keyword evidence="2 11" id="KW-0547">Nucleotide-binding</keyword>
<dbReference type="Pfam" id="PF13361">
    <property type="entry name" value="UvrD_C"/>
    <property type="match status" value="2"/>
</dbReference>
<dbReference type="PANTHER" id="PTHR11070">
    <property type="entry name" value="UVRD / RECB / PCRA DNA HELICASE FAMILY MEMBER"/>
    <property type="match status" value="1"/>
</dbReference>
<organism evidence="15 16">
    <name type="scientific">Pseudozyma flocculosa PF-1</name>
    <dbReference type="NCBI Taxonomy" id="1277687"/>
    <lineage>
        <taxon>Eukaryota</taxon>
        <taxon>Fungi</taxon>
        <taxon>Dikarya</taxon>
        <taxon>Basidiomycota</taxon>
        <taxon>Ustilaginomycotina</taxon>
        <taxon>Ustilaginomycetes</taxon>
        <taxon>Ustilaginales</taxon>
        <taxon>Ustilaginaceae</taxon>
        <taxon>Pseudozyma</taxon>
    </lineage>
</organism>
<evidence type="ECO:0000256" key="12">
    <source>
        <dbReference type="SAM" id="MobiDB-lite"/>
    </source>
</evidence>
<feature type="region of interest" description="Disordered" evidence="12">
    <location>
        <begin position="966"/>
        <end position="987"/>
    </location>
</feature>
<evidence type="ECO:0000256" key="4">
    <source>
        <dbReference type="ARBA" id="ARBA00022806"/>
    </source>
</evidence>
<protein>
    <recommendedName>
        <fullName evidence="9">DNA 3'-5' helicase</fullName>
        <ecNumber evidence="9">5.6.2.4</ecNumber>
    </recommendedName>
</protein>
<evidence type="ECO:0000256" key="5">
    <source>
        <dbReference type="ARBA" id="ARBA00022840"/>
    </source>
</evidence>
<comment type="catalytic activity">
    <reaction evidence="10">
        <text>ATP + H2O = ADP + phosphate + H(+)</text>
        <dbReference type="Rhea" id="RHEA:13065"/>
        <dbReference type="ChEBI" id="CHEBI:15377"/>
        <dbReference type="ChEBI" id="CHEBI:15378"/>
        <dbReference type="ChEBI" id="CHEBI:30616"/>
        <dbReference type="ChEBI" id="CHEBI:43474"/>
        <dbReference type="ChEBI" id="CHEBI:456216"/>
        <dbReference type="EC" id="5.6.2.4"/>
    </reaction>
</comment>
<feature type="region of interest" description="Disordered" evidence="12">
    <location>
        <begin position="1210"/>
        <end position="1264"/>
    </location>
</feature>
<dbReference type="PROSITE" id="PS51217">
    <property type="entry name" value="UVRD_HELICASE_CTER"/>
    <property type="match status" value="1"/>
</dbReference>
<evidence type="ECO:0000256" key="11">
    <source>
        <dbReference type="PROSITE-ProRule" id="PRU00560"/>
    </source>
</evidence>
<keyword evidence="7" id="KW-0413">Isomerase</keyword>
<dbReference type="KEGG" id="pfp:PFL1_03578"/>
<dbReference type="GO" id="GO:0043138">
    <property type="term" value="F:3'-5' DNA helicase activity"/>
    <property type="evidence" value="ECO:0007669"/>
    <property type="project" value="UniProtKB-EC"/>
</dbReference>
<evidence type="ECO:0000256" key="1">
    <source>
        <dbReference type="ARBA" id="ARBA00009922"/>
    </source>
</evidence>
<dbReference type="eggNOG" id="KOG2108">
    <property type="taxonomic scope" value="Eukaryota"/>
</dbReference>
<reference evidence="15 16" key="1">
    <citation type="journal article" date="2013" name="Plant Cell">
        <title>The transition from a phytopathogenic smut ancestor to an anamorphic biocontrol agent deciphered by comparative whole-genome analysis.</title>
        <authorList>
            <person name="Lefebvre F."/>
            <person name="Joly D.L."/>
            <person name="Labbe C."/>
            <person name="Teichmann B."/>
            <person name="Linning R."/>
            <person name="Belzile F."/>
            <person name="Bakkeren G."/>
            <person name="Belanger R.R."/>
        </authorList>
    </citation>
    <scope>NUCLEOTIDE SEQUENCE [LARGE SCALE GENOMIC DNA]</scope>
    <source>
        <strain evidence="15 16">PF-1</strain>
    </source>
</reference>
<evidence type="ECO:0000256" key="10">
    <source>
        <dbReference type="ARBA" id="ARBA00048988"/>
    </source>
</evidence>
<feature type="compositionally biased region" description="Gly residues" evidence="12">
    <location>
        <begin position="1108"/>
        <end position="1121"/>
    </location>
</feature>
<dbReference type="PROSITE" id="PS51198">
    <property type="entry name" value="UVRD_HELICASE_ATP_BIND"/>
    <property type="match status" value="1"/>
</dbReference>
<dbReference type="GO" id="GO:0005634">
    <property type="term" value="C:nucleus"/>
    <property type="evidence" value="ECO:0007669"/>
    <property type="project" value="TreeGrafter"/>
</dbReference>
<feature type="compositionally biased region" description="Acidic residues" evidence="12">
    <location>
        <begin position="649"/>
        <end position="658"/>
    </location>
</feature>
<evidence type="ECO:0000256" key="7">
    <source>
        <dbReference type="ARBA" id="ARBA00023235"/>
    </source>
</evidence>